<feature type="transmembrane region" description="Helical" evidence="1">
    <location>
        <begin position="330"/>
        <end position="354"/>
    </location>
</feature>
<feature type="transmembrane region" description="Helical" evidence="1">
    <location>
        <begin position="203"/>
        <end position="224"/>
    </location>
</feature>
<keyword evidence="1" id="KW-0812">Transmembrane</keyword>
<feature type="transmembrane region" description="Helical" evidence="1">
    <location>
        <begin position="244"/>
        <end position="269"/>
    </location>
</feature>
<evidence type="ECO:0000256" key="1">
    <source>
        <dbReference type="SAM" id="Phobius"/>
    </source>
</evidence>
<dbReference type="EMBL" id="CP049887">
    <property type="protein sequence ID" value="QIL47141.1"/>
    <property type="molecule type" value="Genomic_DNA"/>
</dbReference>
<dbReference type="AlphaFoldDB" id="A0A6G8APY9"/>
<proteinExistence type="predicted"/>
<organism evidence="2 3">
    <name type="scientific">Vagococcus hydrophili</name>
    <dbReference type="NCBI Taxonomy" id="2714947"/>
    <lineage>
        <taxon>Bacteria</taxon>
        <taxon>Bacillati</taxon>
        <taxon>Bacillota</taxon>
        <taxon>Bacilli</taxon>
        <taxon>Lactobacillales</taxon>
        <taxon>Enterococcaceae</taxon>
        <taxon>Vagococcus</taxon>
    </lineage>
</organism>
<feature type="transmembrane region" description="Helical" evidence="1">
    <location>
        <begin position="171"/>
        <end position="191"/>
    </location>
</feature>
<feature type="transmembrane region" description="Helical" evidence="1">
    <location>
        <begin position="298"/>
        <end position="318"/>
    </location>
</feature>
<accession>A0A6G8APY9</accession>
<gene>
    <name evidence="2" type="ORF">G7082_00655</name>
</gene>
<dbReference type="RefSeq" id="WP_166033253.1">
    <property type="nucleotide sequence ID" value="NZ_CP049887.1"/>
</dbReference>
<feature type="transmembrane region" description="Helical" evidence="1">
    <location>
        <begin position="123"/>
        <end position="140"/>
    </location>
</feature>
<evidence type="ECO:0000313" key="2">
    <source>
        <dbReference type="EMBL" id="QIL47141.1"/>
    </source>
</evidence>
<dbReference type="KEGG" id="vhy:G7082_00655"/>
<keyword evidence="3" id="KW-1185">Reference proteome</keyword>
<dbReference type="InterPro" id="IPR012507">
    <property type="entry name" value="YibE_F"/>
</dbReference>
<dbReference type="PANTHER" id="PTHR41771">
    <property type="entry name" value="MEMBRANE PROTEIN-RELATED"/>
    <property type="match status" value="1"/>
</dbReference>
<dbReference type="Proteomes" id="UP000501747">
    <property type="component" value="Chromosome"/>
</dbReference>
<protein>
    <submittedName>
        <fullName evidence="2">YibE/F family protein</fullName>
    </submittedName>
</protein>
<dbReference type="PANTHER" id="PTHR41771:SF1">
    <property type="entry name" value="MEMBRANE PROTEIN"/>
    <property type="match status" value="1"/>
</dbReference>
<keyword evidence="1" id="KW-0472">Membrane</keyword>
<reference evidence="2 3" key="1">
    <citation type="submission" date="2020-03" db="EMBL/GenBank/DDBJ databases">
        <title>Vagococcus sp. nov., isolated from beetles.</title>
        <authorList>
            <person name="Hyun D.-W."/>
            <person name="Bae J.-W."/>
        </authorList>
    </citation>
    <scope>NUCLEOTIDE SEQUENCE [LARGE SCALE GENOMIC DNA]</scope>
    <source>
        <strain evidence="2 3">HDW17B</strain>
    </source>
</reference>
<feature type="transmembrane region" description="Helical" evidence="1">
    <location>
        <begin position="147"/>
        <end position="165"/>
    </location>
</feature>
<dbReference type="Pfam" id="PF07907">
    <property type="entry name" value="YibE_F"/>
    <property type="match status" value="1"/>
</dbReference>
<keyword evidence="1" id="KW-1133">Transmembrane helix</keyword>
<sequence length="369" mass="41737">MIQIDKKKKISLLILLFISSILIYQSFQFDNYQQPIGKIVSIKNISTVENLDEHGNHDVISEDQLNIHILNSAYKNKEISLINTYSSSKAKNQSYHKNEYVFLHLTKESENLTGNIIDLKRDHYLILLITLFLALLIIFNGGYGLRVLSSFILNGSFFILLFSLYKQMDSHSLLLLFVLFIPLLVSCSFLLTNGWNTKSKVAILSTLIGSLITFLLGFIVIELLNHQGLHYEEMELITRPPHILFLSSLLIGCVGAVMDVSMTIISALFELKETQKNISLKELARSGNNIGHDIMGPMINIMFFSYLSGSIPLILIFLRNEMAFNYTFSIVLSLEMARALVGSIGILLAIPISIKVTSFFLRKELNDEC</sequence>
<name>A0A6G8APY9_9ENTE</name>
<evidence type="ECO:0000313" key="3">
    <source>
        <dbReference type="Proteomes" id="UP000501747"/>
    </source>
</evidence>